<evidence type="ECO:0000256" key="2">
    <source>
        <dbReference type="SAM" id="Phobius"/>
    </source>
</evidence>
<dbReference type="OMA" id="NIIVFCI"/>
<dbReference type="WormBase" id="Bm8677">
    <property type="protein sequence ID" value="BM08787"/>
    <property type="gene ID" value="WBGene00228938"/>
</dbReference>
<keyword evidence="2" id="KW-1133">Transmembrane helix</keyword>
<dbReference type="Proteomes" id="UP000006672">
    <property type="component" value="Unassembled WGS sequence"/>
</dbReference>
<name>A0A0K0JWN2_BRUMA</name>
<accession>A0A4E9FJA2</accession>
<evidence type="ECO:0000313" key="4">
    <source>
        <dbReference type="EMBL" id="VIO94920.1"/>
    </source>
</evidence>
<reference evidence="3" key="2">
    <citation type="submission" date="2012-12" db="EMBL/GenBank/DDBJ databases">
        <authorList>
            <person name="Gao Y.W."/>
            <person name="Fan S.T."/>
            <person name="Sun H.T."/>
            <person name="Wang Z."/>
            <person name="Gao X.L."/>
            <person name="Li Y.G."/>
            <person name="Wang T.C."/>
            <person name="Zhang K."/>
            <person name="Xu W.W."/>
            <person name="Yu Z.J."/>
            <person name="Xia X.Z."/>
        </authorList>
    </citation>
    <scope>NUCLEOTIDE SEQUENCE</scope>
    <source>
        <strain evidence="3">FR3</strain>
    </source>
</reference>
<gene>
    <name evidence="3 6 7" type="ORF">Bm8677</name>
    <name evidence="4" type="ORF">BM_BM8677</name>
    <name evidence="3" type="ORF">BM_Bm8677</name>
</gene>
<evidence type="ECO:0000256" key="1">
    <source>
        <dbReference type="SAM" id="MobiDB-lite"/>
    </source>
</evidence>
<dbReference type="RefSeq" id="XP_042935299.1">
    <property type="nucleotide sequence ID" value="XM_043079365.1"/>
</dbReference>
<organism evidence="5 6">
    <name type="scientific">Brugia malayi</name>
    <name type="common">Filarial nematode worm</name>
    <dbReference type="NCBI Taxonomy" id="6279"/>
    <lineage>
        <taxon>Eukaryota</taxon>
        <taxon>Metazoa</taxon>
        <taxon>Ecdysozoa</taxon>
        <taxon>Nematoda</taxon>
        <taxon>Chromadorea</taxon>
        <taxon>Rhabditida</taxon>
        <taxon>Spirurina</taxon>
        <taxon>Spiruromorpha</taxon>
        <taxon>Filarioidea</taxon>
        <taxon>Onchocercidae</taxon>
        <taxon>Brugia</taxon>
    </lineage>
</organism>
<dbReference type="WBParaSite" id="Bm8677.1">
    <property type="protein sequence ID" value="Bm8677.1"/>
    <property type="gene ID" value="WBGene00228938"/>
</dbReference>
<keyword evidence="2" id="KW-0472">Membrane</keyword>
<evidence type="ECO:0000313" key="5">
    <source>
        <dbReference type="Proteomes" id="UP000006672"/>
    </source>
</evidence>
<sequence>MGDKYELIDQNDPNQLIPAAPNAPPGSPSADTTPLPDPEAELLKSAATDLYTKKMESGNKKPKEMTKKLIIVYVGAIMLNIIVFCIGIAIGYYAL</sequence>
<reference evidence="3 5" key="1">
    <citation type="journal article" date="2007" name="Science">
        <title>Draft genome of the filarial nematode parasite Brugia malayi.</title>
        <authorList>
            <person name="Ghedin E."/>
            <person name="Wang S."/>
            <person name="Spiro D."/>
            <person name="Caler E."/>
            <person name="Zhao Q."/>
            <person name="Crabtree J."/>
            <person name="Allen J.E."/>
            <person name="Delcher A.L."/>
            <person name="Guiliano D.B."/>
            <person name="Miranda-Saavedra D."/>
            <person name="Angiuoli S.V."/>
            <person name="Creasy T."/>
            <person name="Amedeo P."/>
            <person name="Haas B."/>
            <person name="El-Sayed N.M."/>
            <person name="Wortman J.R."/>
            <person name="Feldblyum T."/>
            <person name="Tallon L."/>
            <person name="Schatz M."/>
            <person name="Shumway M."/>
            <person name="Koo H."/>
            <person name="Salzberg S.L."/>
            <person name="Schobel S."/>
            <person name="Pertea M."/>
            <person name="Pop M."/>
            <person name="White O."/>
            <person name="Barton G.J."/>
            <person name="Carlow C.K."/>
            <person name="Crawford M.J."/>
            <person name="Daub J."/>
            <person name="Dimmic M.W."/>
            <person name="Estes C.F."/>
            <person name="Foster J.M."/>
            <person name="Ganatra M."/>
            <person name="Gregory W.F."/>
            <person name="Johnson N.M."/>
            <person name="Jin J."/>
            <person name="Komuniecki R."/>
            <person name="Korf I."/>
            <person name="Kumar S."/>
            <person name="Laney S."/>
            <person name="Li B.W."/>
            <person name="Li W."/>
            <person name="Lindblom T.H."/>
            <person name="Lustigman S."/>
            <person name="Ma D."/>
            <person name="Maina C.V."/>
            <person name="Martin D.M."/>
            <person name="McCarter J.P."/>
            <person name="McReynolds L."/>
            <person name="Mitreva M."/>
            <person name="Nutman T.B."/>
            <person name="Parkinson J."/>
            <person name="Peregrin-Alvarez J.M."/>
            <person name="Poole C."/>
            <person name="Ren Q."/>
            <person name="Saunders L."/>
            <person name="Sluder A.E."/>
            <person name="Smith K."/>
            <person name="Stanke M."/>
            <person name="Unnasch T.R."/>
            <person name="Ware J."/>
            <person name="Wei A.D."/>
            <person name="Weil G."/>
            <person name="Williams D.J."/>
            <person name="Zhang Y."/>
            <person name="Williams S.A."/>
            <person name="Fraser-Liggett C."/>
            <person name="Slatko B."/>
            <person name="Blaxter M.L."/>
            <person name="Scott A.L."/>
        </authorList>
    </citation>
    <scope>NUCLEOTIDE SEQUENCE</scope>
    <source>
        <strain evidence="3 5">FR3</strain>
    </source>
</reference>
<keyword evidence="2" id="KW-0812">Transmembrane</keyword>
<feature type="transmembrane region" description="Helical" evidence="2">
    <location>
        <begin position="70"/>
        <end position="94"/>
    </location>
</feature>
<reference evidence="6" key="4">
    <citation type="submission" date="2019-12" db="UniProtKB">
        <authorList>
            <consortium name="WormBaseParasite"/>
        </authorList>
    </citation>
    <scope>IDENTIFICATION</scope>
</reference>
<dbReference type="CTD" id="66060309"/>
<evidence type="ECO:0000313" key="6">
    <source>
        <dbReference type="WBParaSite" id="Bm8677.1"/>
    </source>
</evidence>
<evidence type="ECO:0000313" key="7">
    <source>
        <dbReference type="WormBase" id="Bm8677"/>
    </source>
</evidence>
<feature type="region of interest" description="Disordered" evidence="1">
    <location>
        <begin position="1"/>
        <end position="38"/>
    </location>
</feature>
<keyword evidence="5" id="KW-1185">Reference proteome</keyword>
<dbReference type="EMBL" id="LN856537">
    <property type="protein sequence ID" value="CDQ03370.1"/>
    <property type="molecule type" value="Genomic_DNA"/>
</dbReference>
<dbReference type="OrthoDB" id="5858205at2759"/>
<evidence type="ECO:0000313" key="3">
    <source>
        <dbReference type="EMBL" id="CDQ03370.1"/>
    </source>
</evidence>
<dbReference type="EMBL" id="CAAKNF010000193">
    <property type="protein sequence ID" value="VIO94920.1"/>
    <property type="molecule type" value="Genomic_DNA"/>
</dbReference>
<dbReference type="AlphaFoldDB" id="A0A0K0JWN2"/>
<reference evidence="4" key="3">
    <citation type="submission" date="2019-04" db="EMBL/GenBank/DDBJ databases">
        <authorList>
            <person name="Howe K."/>
            <person name="Paulini M."/>
            <person name="Williams G."/>
        </authorList>
    </citation>
    <scope>NUCLEOTIDE SEQUENCE [LARGE SCALE GENOMIC DNA]</scope>
    <source>
        <strain evidence="4">FR3</strain>
    </source>
</reference>
<accession>A0A0K0JWN2</accession>
<dbReference type="KEGG" id="bmy:BM_BM8677"/>
<dbReference type="GeneID" id="66060309"/>
<protein>
    <submittedName>
        <fullName evidence="3 6">Bm8677</fullName>
    </submittedName>
</protein>
<proteinExistence type="predicted"/>